<protein>
    <submittedName>
        <fullName evidence="10">MscS family protein ybiO</fullName>
    </submittedName>
</protein>
<evidence type="ECO:0000256" key="4">
    <source>
        <dbReference type="ARBA" id="ARBA00022692"/>
    </source>
</evidence>
<dbReference type="eggNOG" id="COG0668">
    <property type="taxonomic scope" value="Bacteria"/>
</dbReference>
<dbReference type="SUPFAM" id="SSF82861">
    <property type="entry name" value="Mechanosensitive channel protein MscS (YggB), transmembrane region"/>
    <property type="match status" value="1"/>
</dbReference>
<dbReference type="Gene3D" id="2.30.30.60">
    <property type="match status" value="1"/>
</dbReference>
<dbReference type="RefSeq" id="WP_037069846.1">
    <property type="nucleotide sequence ID" value="NZ_HG916852.1"/>
</dbReference>
<dbReference type="EMBL" id="HG916852">
    <property type="protein sequence ID" value="CDM58261.1"/>
    <property type="molecule type" value="Genomic_DNA"/>
</dbReference>
<evidence type="ECO:0000259" key="8">
    <source>
        <dbReference type="Pfam" id="PF00924"/>
    </source>
</evidence>
<feature type="transmembrane region" description="Helical" evidence="7">
    <location>
        <begin position="243"/>
        <end position="267"/>
    </location>
</feature>
<dbReference type="Pfam" id="PF21082">
    <property type="entry name" value="MS_channel_3rd"/>
    <property type="match status" value="1"/>
</dbReference>
<feature type="transmembrane region" description="Helical" evidence="7">
    <location>
        <begin position="57"/>
        <end position="78"/>
    </location>
</feature>
<keyword evidence="3" id="KW-1003">Cell membrane</keyword>
<gene>
    <name evidence="10" type="ORF">LPU83_2608</name>
</gene>
<feature type="domain" description="Mechanosensitive ion channel MscS C-terminal" evidence="9">
    <location>
        <begin position="518"/>
        <end position="603"/>
    </location>
</feature>
<dbReference type="InterPro" id="IPR011066">
    <property type="entry name" value="MscS_channel_C_sf"/>
</dbReference>
<dbReference type="InterPro" id="IPR023408">
    <property type="entry name" value="MscS_beta-dom_sf"/>
</dbReference>
<dbReference type="Gene3D" id="1.10.287.1260">
    <property type="match status" value="1"/>
</dbReference>
<feature type="transmembrane region" description="Helical" evidence="7">
    <location>
        <begin position="427"/>
        <end position="449"/>
    </location>
</feature>
<evidence type="ECO:0000256" key="2">
    <source>
        <dbReference type="ARBA" id="ARBA00008017"/>
    </source>
</evidence>
<organism evidence="10 11">
    <name type="scientific">Rhizobium favelukesii</name>
    <dbReference type="NCBI Taxonomy" id="348824"/>
    <lineage>
        <taxon>Bacteria</taxon>
        <taxon>Pseudomonadati</taxon>
        <taxon>Pseudomonadota</taxon>
        <taxon>Alphaproteobacteria</taxon>
        <taxon>Hyphomicrobiales</taxon>
        <taxon>Rhizobiaceae</taxon>
        <taxon>Rhizobium/Agrobacterium group</taxon>
        <taxon>Rhizobium</taxon>
    </lineage>
</organism>
<dbReference type="InterPro" id="IPR045276">
    <property type="entry name" value="YbiO_bact"/>
</dbReference>
<feature type="transmembrane region" description="Helical" evidence="7">
    <location>
        <begin position="99"/>
        <end position="117"/>
    </location>
</feature>
<feature type="transmembrane region" description="Helical" evidence="7">
    <location>
        <begin position="317"/>
        <end position="341"/>
    </location>
</feature>
<comment type="subcellular location">
    <subcellularLocation>
        <location evidence="1">Cell membrane</location>
        <topology evidence="1">Multi-pass membrane protein</topology>
    </subcellularLocation>
</comment>
<dbReference type="GO" id="GO:0005886">
    <property type="term" value="C:plasma membrane"/>
    <property type="evidence" value="ECO:0007669"/>
    <property type="project" value="UniProtKB-SubCell"/>
</dbReference>
<dbReference type="HOGENOM" id="CLU_013626_3_1_5"/>
<feature type="transmembrane region" description="Helical" evidence="7">
    <location>
        <begin position="396"/>
        <end position="421"/>
    </location>
</feature>
<dbReference type="Proteomes" id="UP000019443">
    <property type="component" value="Chromosome"/>
</dbReference>
<feature type="transmembrane region" description="Helical" evidence="7">
    <location>
        <begin position="201"/>
        <end position="217"/>
    </location>
</feature>
<sequence>MTKELPAGVDLSAAISDIERSVDGFAVGLYARLSAWLEVPPEFAALRGALADASTSLLLLSFEIILVTVLTAGTFLVVTRQVKIRSAARGAWQRFFFRAAAAVAALAIGFAIARLLADPGLPLTTLRVWTVITVIGSAILFLMKAILMASRRPECRGRSFHMSALARDLQLVIAWTMMGFGLLLTLQLWRSGPGLIDLTRTFLVGIPAFLLFSRAVWRHKRAMASAVAGPGPRSRWRTRLAKSWPGIVIGFLGITFLSSQIALTLGAPLPGPAVALTALMLFLTPHLDTMIASWAQRELESPKISILAAAGRQTARFAILIGAVAMLGTVWATPLALGLGFELRSVAREAFQIAVISLVAAFLWNVVGTLNARALIQGRPALEGDNDKLVAPRSRLGTIVPLLSVVGKSSILMLALLSILVSLDINVWPLITGLSVFGLAIGFGSQTLVKDVVSGLFFLIDDAFRFGEYIETSGAKGTVEKISIRSVSLRNSRGSIATVPYGQIGKIQNFSRDWAIEKLTFRVAFDTDVELVRKLFKKIGQDIAADPELAPDLIEPFKSKGIGDVEDGTLIIKAAFTAKPGKQSMIRRAALTAVQNAFRENGIYAVPKPLTHQAEPTAG</sequence>
<dbReference type="GO" id="GO:0008381">
    <property type="term" value="F:mechanosensitive monoatomic ion channel activity"/>
    <property type="evidence" value="ECO:0007669"/>
    <property type="project" value="InterPro"/>
</dbReference>
<dbReference type="SUPFAM" id="SSF50182">
    <property type="entry name" value="Sm-like ribonucleoproteins"/>
    <property type="match status" value="1"/>
</dbReference>
<evidence type="ECO:0000256" key="1">
    <source>
        <dbReference type="ARBA" id="ARBA00004651"/>
    </source>
</evidence>
<keyword evidence="4 7" id="KW-0812">Transmembrane</keyword>
<dbReference type="PATRIC" id="fig|348824.6.peg.2812"/>
<dbReference type="PANTHER" id="PTHR30460:SF0">
    <property type="entry name" value="MODERATE CONDUCTANCE MECHANOSENSITIVE CHANNEL YBIO"/>
    <property type="match status" value="1"/>
</dbReference>
<evidence type="ECO:0000259" key="9">
    <source>
        <dbReference type="Pfam" id="PF21082"/>
    </source>
</evidence>
<name>W6RVE6_9HYPH</name>
<evidence type="ECO:0000256" key="5">
    <source>
        <dbReference type="ARBA" id="ARBA00022989"/>
    </source>
</evidence>
<dbReference type="SUPFAM" id="SSF82689">
    <property type="entry name" value="Mechanosensitive channel protein MscS (YggB), C-terminal domain"/>
    <property type="match status" value="1"/>
</dbReference>
<dbReference type="PANTHER" id="PTHR30460">
    <property type="entry name" value="MODERATE CONDUCTANCE MECHANOSENSITIVE CHANNEL YBIO"/>
    <property type="match status" value="1"/>
</dbReference>
<dbReference type="Gene3D" id="3.30.70.100">
    <property type="match status" value="1"/>
</dbReference>
<feature type="transmembrane region" description="Helical" evidence="7">
    <location>
        <begin position="129"/>
        <end position="149"/>
    </location>
</feature>
<evidence type="ECO:0000313" key="10">
    <source>
        <dbReference type="EMBL" id="CDM58261.1"/>
    </source>
</evidence>
<comment type="similarity">
    <text evidence="2">Belongs to the MscS (TC 1.A.23) family.</text>
</comment>
<keyword evidence="11" id="KW-1185">Reference proteome</keyword>
<reference evidence="10" key="1">
    <citation type="submission" date="2013-11" db="EMBL/GenBank/DDBJ databases">
        <title>Draft genome sequence of the broad-host-range Rhizobium sp. LPU83 strain, a member of the low-genetic diversity Oregon-like Rhizobium sp. group.</title>
        <authorList>
            <person name="Wibberg D."/>
            <person name="Puehler A."/>
            <person name="Schlueter A."/>
        </authorList>
    </citation>
    <scope>NUCLEOTIDE SEQUENCE [LARGE SCALE GENOMIC DNA]</scope>
    <source>
        <strain evidence="10">LPU83</strain>
    </source>
</reference>
<dbReference type="InterPro" id="IPR011014">
    <property type="entry name" value="MscS_channel_TM-2"/>
</dbReference>
<feature type="transmembrane region" description="Helical" evidence="7">
    <location>
        <begin position="353"/>
        <end position="376"/>
    </location>
</feature>
<accession>W6RVE6</accession>
<dbReference type="InterPro" id="IPR010920">
    <property type="entry name" value="LSM_dom_sf"/>
</dbReference>
<evidence type="ECO:0000256" key="7">
    <source>
        <dbReference type="SAM" id="Phobius"/>
    </source>
</evidence>
<keyword evidence="6 7" id="KW-0472">Membrane</keyword>
<keyword evidence="5 7" id="KW-1133">Transmembrane helix</keyword>
<dbReference type="AlphaFoldDB" id="W6RVE6"/>
<proteinExistence type="inferred from homology"/>
<feature type="domain" description="Mechanosensitive ion channel MscS" evidence="8">
    <location>
        <begin position="447"/>
        <end position="512"/>
    </location>
</feature>
<dbReference type="KEGG" id="rhl:LPU83_2608"/>
<evidence type="ECO:0000313" key="11">
    <source>
        <dbReference type="Proteomes" id="UP000019443"/>
    </source>
</evidence>
<dbReference type="Pfam" id="PF00924">
    <property type="entry name" value="MS_channel_2nd"/>
    <property type="match status" value="1"/>
</dbReference>
<dbReference type="InterPro" id="IPR006685">
    <property type="entry name" value="MscS_channel_2nd"/>
</dbReference>
<feature type="transmembrane region" description="Helical" evidence="7">
    <location>
        <begin position="169"/>
        <end position="189"/>
    </location>
</feature>
<dbReference type="InterPro" id="IPR049278">
    <property type="entry name" value="MS_channel_C"/>
</dbReference>
<evidence type="ECO:0000256" key="6">
    <source>
        <dbReference type="ARBA" id="ARBA00023136"/>
    </source>
</evidence>
<evidence type="ECO:0000256" key="3">
    <source>
        <dbReference type="ARBA" id="ARBA00022475"/>
    </source>
</evidence>